<accession>A0A4U7JI16</accession>
<dbReference type="OrthoDB" id="1697399at2"/>
<keyword evidence="4 6" id="KW-0378">Hydrolase</keyword>
<name>A0A4U7JI16_9FIRM</name>
<dbReference type="NCBIfam" id="NF002140">
    <property type="entry name" value="PRK00977.1-4"/>
    <property type="match status" value="1"/>
</dbReference>
<dbReference type="Proteomes" id="UP000306409">
    <property type="component" value="Chromosome"/>
</dbReference>
<comment type="function">
    <text evidence="6">Bidirectionally degrades single-stranded DNA into large acid-insoluble oligonucleotides, which are then degraded further into small acid-soluble oligonucleotides.</text>
</comment>
<comment type="similarity">
    <text evidence="1 6">Belongs to the XseB family.</text>
</comment>
<comment type="subcellular location">
    <subcellularLocation>
        <location evidence="6">Cytoplasm</location>
    </subcellularLocation>
</comment>
<comment type="subunit">
    <text evidence="6">Heterooligomer composed of large and small subunits.</text>
</comment>
<keyword evidence="5 6" id="KW-0269">Exonuclease</keyword>
<keyword evidence="8" id="KW-1185">Reference proteome</keyword>
<reference evidence="7 8" key="1">
    <citation type="submission" date="2020-09" db="EMBL/GenBank/DDBJ databases">
        <title>Characterization and genome sequencing of Ruminiclostridium sp. nov. MA18.</title>
        <authorList>
            <person name="Rettenmaier R."/>
            <person name="Kowollik M.-L."/>
            <person name="Liebl W."/>
            <person name="Zverlov V."/>
        </authorList>
    </citation>
    <scope>NUCLEOTIDE SEQUENCE [LARGE SCALE GENOMIC DNA]</scope>
    <source>
        <strain evidence="7 8">MA18</strain>
    </source>
</reference>
<dbReference type="AlphaFoldDB" id="A0A4U7JI16"/>
<dbReference type="GO" id="GO:0008855">
    <property type="term" value="F:exodeoxyribonuclease VII activity"/>
    <property type="evidence" value="ECO:0007669"/>
    <property type="project" value="UniProtKB-UniRule"/>
</dbReference>
<keyword evidence="2 6" id="KW-0963">Cytoplasm</keyword>
<dbReference type="Gene3D" id="1.10.287.1040">
    <property type="entry name" value="Exonuclease VII, small subunit"/>
    <property type="match status" value="1"/>
</dbReference>
<dbReference type="RefSeq" id="WP_137695848.1">
    <property type="nucleotide sequence ID" value="NZ_CP061336.1"/>
</dbReference>
<dbReference type="PIRSF" id="PIRSF006488">
    <property type="entry name" value="Exonuc_VII_S"/>
    <property type="match status" value="1"/>
</dbReference>
<organism evidence="7 8">
    <name type="scientific">Ruminiclostridium herbifermentans</name>
    <dbReference type="NCBI Taxonomy" id="2488810"/>
    <lineage>
        <taxon>Bacteria</taxon>
        <taxon>Bacillati</taxon>
        <taxon>Bacillota</taxon>
        <taxon>Clostridia</taxon>
        <taxon>Eubacteriales</taxon>
        <taxon>Oscillospiraceae</taxon>
        <taxon>Ruminiclostridium</taxon>
    </lineage>
</organism>
<dbReference type="GO" id="GO:0009318">
    <property type="term" value="C:exodeoxyribonuclease VII complex"/>
    <property type="evidence" value="ECO:0007669"/>
    <property type="project" value="UniProtKB-UniRule"/>
</dbReference>
<sequence>MARNLKKNDADKSFEDAMLELENIVSILEKGDTTLEESIKNFQQGIELSRYCAAKLDEAEKKISILLHDEEGKIIEKDFDI</sequence>
<dbReference type="EMBL" id="CP061336">
    <property type="protein sequence ID" value="QNU65507.1"/>
    <property type="molecule type" value="Genomic_DNA"/>
</dbReference>
<dbReference type="InterPro" id="IPR003761">
    <property type="entry name" value="Exonuc_VII_S"/>
</dbReference>
<evidence type="ECO:0000313" key="8">
    <source>
        <dbReference type="Proteomes" id="UP000306409"/>
    </source>
</evidence>
<dbReference type="NCBIfam" id="TIGR01280">
    <property type="entry name" value="xseB"/>
    <property type="match status" value="1"/>
</dbReference>
<evidence type="ECO:0000256" key="1">
    <source>
        <dbReference type="ARBA" id="ARBA00009998"/>
    </source>
</evidence>
<dbReference type="GO" id="GO:0006308">
    <property type="term" value="P:DNA catabolic process"/>
    <property type="evidence" value="ECO:0007669"/>
    <property type="project" value="UniProtKB-UniRule"/>
</dbReference>
<dbReference type="PANTHER" id="PTHR34137:SF1">
    <property type="entry name" value="EXODEOXYRIBONUCLEASE 7 SMALL SUBUNIT"/>
    <property type="match status" value="1"/>
</dbReference>
<dbReference type="InterPro" id="IPR037004">
    <property type="entry name" value="Exonuc_VII_ssu_sf"/>
</dbReference>
<dbReference type="PANTHER" id="PTHR34137">
    <property type="entry name" value="EXODEOXYRIBONUCLEASE 7 SMALL SUBUNIT"/>
    <property type="match status" value="1"/>
</dbReference>
<gene>
    <name evidence="6 7" type="primary">xseB</name>
    <name evidence="7" type="ORF">EHE19_011265</name>
</gene>
<dbReference type="SUPFAM" id="SSF116842">
    <property type="entry name" value="XseB-like"/>
    <property type="match status" value="1"/>
</dbReference>
<dbReference type="KEGG" id="rher:EHE19_011265"/>
<dbReference type="GO" id="GO:0005829">
    <property type="term" value="C:cytosol"/>
    <property type="evidence" value="ECO:0007669"/>
    <property type="project" value="TreeGrafter"/>
</dbReference>
<dbReference type="EC" id="3.1.11.6" evidence="6"/>
<evidence type="ECO:0000256" key="2">
    <source>
        <dbReference type="ARBA" id="ARBA00022490"/>
    </source>
</evidence>
<evidence type="ECO:0000256" key="3">
    <source>
        <dbReference type="ARBA" id="ARBA00022722"/>
    </source>
</evidence>
<dbReference type="Pfam" id="PF02609">
    <property type="entry name" value="Exonuc_VII_S"/>
    <property type="match status" value="1"/>
</dbReference>
<proteinExistence type="inferred from homology"/>
<evidence type="ECO:0000313" key="7">
    <source>
        <dbReference type="EMBL" id="QNU65507.1"/>
    </source>
</evidence>
<protein>
    <recommendedName>
        <fullName evidence="6">Exodeoxyribonuclease 7 small subunit</fullName>
        <ecNumber evidence="6">3.1.11.6</ecNumber>
    </recommendedName>
    <alternativeName>
        <fullName evidence="6">Exodeoxyribonuclease VII small subunit</fullName>
        <shortName evidence="6">Exonuclease VII small subunit</shortName>
    </alternativeName>
</protein>
<dbReference type="HAMAP" id="MF_00337">
    <property type="entry name" value="Exonuc_7_S"/>
    <property type="match status" value="1"/>
</dbReference>
<keyword evidence="3 6" id="KW-0540">Nuclease</keyword>
<evidence type="ECO:0000256" key="6">
    <source>
        <dbReference type="HAMAP-Rule" id="MF_00337"/>
    </source>
</evidence>
<evidence type="ECO:0000256" key="5">
    <source>
        <dbReference type="ARBA" id="ARBA00022839"/>
    </source>
</evidence>
<evidence type="ECO:0000256" key="4">
    <source>
        <dbReference type="ARBA" id="ARBA00022801"/>
    </source>
</evidence>
<comment type="catalytic activity">
    <reaction evidence="6">
        <text>Exonucleolytic cleavage in either 5'- to 3'- or 3'- to 5'-direction to yield nucleoside 5'-phosphates.</text>
        <dbReference type="EC" id="3.1.11.6"/>
    </reaction>
</comment>